<dbReference type="Gene3D" id="3.60.10.10">
    <property type="entry name" value="Endonuclease/exonuclease/phosphatase"/>
    <property type="match status" value="1"/>
</dbReference>
<dbReference type="Pfam" id="PF13966">
    <property type="entry name" value="zf-RVT"/>
    <property type="match status" value="1"/>
</dbReference>
<evidence type="ECO:0000313" key="3">
    <source>
        <dbReference type="Ensembl" id="ENSOKIP00005019080.1"/>
    </source>
</evidence>
<dbReference type="InterPro" id="IPR036691">
    <property type="entry name" value="Endo/exonu/phosph_ase_sf"/>
</dbReference>
<evidence type="ECO:0000313" key="4">
    <source>
        <dbReference type="Proteomes" id="UP000694557"/>
    </source>
</evidence>
<dbReference type="Ensembl" id="ENSOKIT00005020332.1">
    <property type="protein sequence ID" value="ENSOKIP00005019080.1"/>
    <property type="gene ID" value="ENSOKIG00005008456.1"/>
</dbReference>
<dbReference type="SUPFAM" id="SSF56219">
    <property type="entry name" value="DNase I-like"/>
    <property type="match status" value="1"/>
</dbReference>
<dbReference type="AlphaFoldDB" id="A0A8C7F7B2"/>
<keyword evidence="4" id="KW-1185">Reference proteome</keyword>
<dbReference type="PANTHER" id="PTHR19446">
    <property type="entry name" value="REVERSE TRANSCRIPTASES"/>
    <property type="match status" value="1"/>
</dbReference>
<name>A0A8C7F7B2_ONCKI</name>
<dbReference type="GO" id="GO:0003824">
    <property type="term" value="F:catalytic activity"/>
    <property type="evidence" value="ECO:0007669"/>
    <property type="project" value="InterPro"/>
</dbReference>
<feature type="chain" id="PRO_5034994933" description="Reverse transcriptase domain-containing protein" evidence="1">
    <location>
        <begin position="16"/>
        <end position="1141"/>
    </location>
</feature>
<reference evidence="3" key="1">
    <citation type="submission" date="2025-08" db="UniProtKB">
        <authorList>
            <consortium name="Ensembl"/>
        </authorList>
    </citation>
    <scope>IDENTIFICATION</scope>
</reference>
<keyword evidence="1" id="KW-0732">Signal</keyword>
<dbReference type="CDD" id="cd09076">
    <property type="entry name" value="L1-EN"/>
    <property type="match status" value="1"/>
</dbReference>
<dbReference type="PROSITE" id="PS50878">
    <property type="entry name" value="RT_POL"/>
    <property type="match status" value="1"/>
</dbReference>
<dbReference type="CDD" id="cd01650">
    <property type="entry name" value="RT_nLTR_like"/>
    <property type="match status" value="1"/>
</dbReference>
<sequence length="1141" mass="129491">MLLLLALFLLTPFMAFKITTINVRSVRTVTRAQSVLSFLERFNSDVFLLQECGLPFLSSYRKWEDKWQHGPSIWSGSNFNKNDGVAILIKTPQVVVKGSTVVVGGRALLANCTFMGRDFNVLNVYGFNDKHDRCTLLEDLQSHMLGRDPLVVGGDFNCVLSRADRRGAGGDFKVDRSSVLLQGLCRDFKLTDCFKTLHPREEGFTWTSGDGTRASRIDYLFTRDCPPTDARITPAFFSDHVMLTCTLSLSSGVTVGRGPWKLNCSLLEDDKVVSQYREQFSQWQTLQDFFDTRAQWWEMVKGRTRTFFREIGKKKSKEKDRCMVGLQKRLERYFNLCQQGLDFNQEIKEVKKEMAFLAEQRSKGVILRSKERELEEGEKCTRYFFKKIVSKGRLMTRLKNKDGVLKTDTEGIKEVVEDFYGELFGVKDVCEETMGDLLTYIDKTLPKTDDLTKDLTRTEIEQGLKHFKRGKSPGEDGLPLEFYLTFWDVLADELLTVFTDFEHLDRLPDSFRVGIVTLLYKKNDRTDLKNWRPITLLNFDCKLFTKVLTLRMSSVLGEVIHPDQTCAVPGRKITDSLILIRDAICYARDRNMRLVVLNLDFEKAFDRVSHQYLFKVLQKMGFPDRFLAWVGLLYGDITSKILVNGHLSKAVGVHCGVRQGCPLSPLLFVACIEPLAQVLRRDQGISGVGIPGSGGMTAKCVFYMDDVNILCTDLLSVDRTLDRTDWYGRASGARLNRDKTEAQFFGPWADPDLTRLPLTVKLTDIRVLGVKFDRGGGGSGNWSGILGTVRQRLGFWGLRQLTLEGKVLIIKAVILPVLLLISSVFIPPRRSILDLERMLFYFLWGGKWERLRREVVKRPRSKGGKGLPDLYLFLGSRYTALHLTLATSPVNNKTQALARFWLGSYLRTLRLIPVDLRAPVSFLLPPPYVQLQKFLRHFKLEKETVTVLTKHRSLLSLVQEREPVCPVRGLAIGEPTTVWRNVAHPALLNRHRDLSWMVAHEILPVRAVMHSRGMARTSACPRTGCGQEESVRHMLWECRAARDLWKEAGPLITSCLPAGEDLTPQLVLYGVGRRPISSKTFTKLWPTLTCLKEALWSSRNLLVAKNVETTPQAVAMVATEALGWYERKGASTPGEGSPTTP</sequence>
<evidence type="ECO:0000256" key="1">
    <source>
        <dbReference type="SAM" id="SignalP"/>
    </source>
</evidence>
<feature type="domain" description="Reverse transcriptase" evidence="2">
    <location>
        <begin position="500"/>
        <end position="753"/>
    </location>
</feature>
<organism evidence="3 4">
    <name type="scientific">Oncorhynchus kisutch</name>
    <name type="common">Coho salmon</name>
    <name type="synonym">Salmo kisutch</name>
    <dbReference type="NCBI Taxonomy" id="8019"/>
    <lineage>
        <taxon>Eukaryota</taxon>
        <taxon>Metazoa</taxon>
        <taxon>Chordata</taxon>
        <taxon>Craniata</taxon>
        <taxon>Vertebrata</taxon>
        <taxon>Euteleostomi</taxon>
        <taxon>Actinopterygii</taxon>
        <taxon>Neopterygii</taxon>
        <taxon>Teleostei</taxon>
        <taxon>Protacanthopterygii</taxon>
        <taxon>Salmoniformes</taxon>
        <taxon>Salmonidae</taxon>
        <taxon>Salmoninae</taxon>
        <taxon>Oncorhynchus</taxon>
    </lineage>
</organism>
<dbReference type="InterPro" id="IPR000477">
    <property type="entry name" value="RT_dom"/>
</dbReference>
<dbReference type="SUPFAM" id="SSF56672">
    <property type="entry name" value="DNA/RNA polymerases"/>
    <property type="match status" value="1"/>
</dbReference>
<protein>
    <recommendedName>
        <fullName evidence="2">Reverse transcriptase domain-containing protein</fullName>
    </recommendedName>
</protein>
<evidence type="ECO:0000259" key="2">
    <source>
        <dbReference type="PROSITE" id="PS50878"/>
    </source>
</evidence>
<dbReference type="InterPro" id="IPR026960">
    <property type="entry name" value="RVT-Znf"/>
</dbReference>
<feature type="signal peptide" evidence="1">
    <location>
        <begin position="1"/>
        <end position="15"/>
    </location>
</feature>
<accession>A0A8C7F7B2</accession>
<dbReference type="GeneTree" id="ENSGT00940000163630"/>
<dbReference type="Pfam" id="PF00078">
    <property type="entry name" value="RVT_1"/>
    <property type="match status" value="1"/>
</dbReference>
<dbReference type="InterPro" id="IPR005135">
    <property type="entry name" value="Endo/exonuclease/phosphatase"/>
</dbReference>
<dbReference type="Proteomes" id="UP000694557">
    <property type="component" value="Unassembled WGS sequence"/>
</dbReference>
<proteinExistence type="predicted"/>
<dbReference type="InterPro" id="IPR043502">
    <property type="entry name" value="DNA/RNA_pol_sf"/>
</dbReference>
<dbReference type="Pfam" id="PF03372">
    <property type="entry name" value="Exo_endo_phos"/>
    <property type="match status" value="1"/>
</dbReference>
<reference evidence="3" key="2">
    <citation type="submission" date="2025-09" db="UniProtKB">
        <authorList>
            <consortium name="Ensembl"/>
        </authorList>
    </citation>
    <scope>IDENTIFICATION</scope>
</reference>